<keyword evidence="3" id="KW-0998">Cell outer membrane</keyword>
<evidence type="ECO:0000256" key="3">
    <source>
        <dbReference type="ARBA" id="ARBA00023237"/>
    </source>
</evidence>
<dbReference type="InterPro" id="IPR036942">
    <property type="entry name" value="Beta-barrel_TonB_sf"/>
</dbReference>
<dbReference type="Gene3D" id="2.40.170.20">
    <property type="entry name" value="TonB-dependent receptor, beta-barrel domain"/>
    <property type="match status" value="1"/>
</dbReference>
<proteinExistence type="predicted"/>
<dbReference type="SUPFAM" id="SSF56935">
    <property type="entry name" value="Porins"/>
    <property type="match status" value="1"/>
</dbReference>
<dbReference type="GO" id="GO:0009279">
    <property type="term" value="C:cell outer membrane"/>
    <property type="evidence" value="ECO:0007669"/>
    <property type="project" value="UniProtKB-SubCell"/>
</dbReference>
<name>A0A0U1KRZ0_9FIRM</name>
<evidence type="ECO:0000256" key="2">
    <source>
        <dbReference type="ARBA" id="ARBA00023136"/>
    </source>
</evidence>
<evidence type="ECO:0000313" key="5">
    <source>
        <dbReference type="Proteomes" id="UP000049855"/>
    </source>
</evidence>
<dbReference type="EMBL" id="CTRP01000002">
    <property type="protein sequence ID" value="CQR70162.1"/>
    <property type="molecule type" value="Genomic_DNA"/>
</dbReference>
<dbReference type="AlphaFoldDB" id="A0A0U1KRZ0"/>
<accession>A0A0U1KRZ0</accession>
<comment type="subcellular location">
    <subcellularLocation>
        <location evidence="1">Cell outer membrane</location>
    </subcellularLocation>
</comment>
<keyword evidence="5" id="KW-1185">Reference proteome</keyword>
<evidence type="ECO:0000256" key="1">
    <source>
        <dbReference type="ARBA" id="ARBA00004442"/>
    </source>
</evidence>
<dbReference type="Proteomes" id="UP000049855">
    <property type="component" value="Unassembled WGS sequence"/>
</dbReference>
<gene>
    <name evidence="4" type="ORF">SpAn4DRAFT_4674</name>
</gene>
<reference evidence="5" key="1">
    <citation type="submission" date="2015-03" db="EMBL/GenBank/DDBJ databases">
        <authorList>
            <person name="Nijsse Bart"/>
        </authorList>
    </citation>
    <scope>NUCLEOTIDE SEQUENCE [LARGE SCALE GENOMIC DNA]</scope>
</reference>
<evidence type="ECO:0000313" key="4">
    <source>
        <dbReference type="EMBL" id="CQR70162.1"/>
    </source>
</evidence>
<sequence length="86" mass="9564">MTCLQDKWNGQIALRGATGRSLAAFTSSSYWVVDVAVDYKISADLPAYCKGYNLTNRAYELNGSEGYQGSFPMVARRFTLGLEQRI</sequence>
<protein>
    <submittedName>
        <fullName evidence="4">Uncharacterized protein</fullName>
    </submittedName>
</protein>
<keyword evidence="2" id="KW-0472">Membrane</keyword>
<organism evidence="4 5">
    <name type="scientific">Sporomusa ovata</name>
    <dbReference type="NCBI Taxonomy" id="2378"/>
    <lineage>
        <taxon>Bacteria</taxon>
        <taxon>Bacillati</taxon>
        <taxon>Bacillota</taxon>
        <taxon>Negativicutes</taxon>
        <taxon>Selenomonadales</taxon>
        <taxon>Sporomusaceae</taxon>
        <taxon>Sporomusa</taxon>
    </lineage>
</organism>